<reference evidence="2" key="1">
    <citation type="submission" date="2021-01" db="EMBL/GenBank/DDBJ databases">
        <authorList>
            <person name="Corre E."/>
            <person name="Pelletier E."/>
            <person name="Niang G."/>
            <person name="Scheremetjew M."/>
            <person name="Finn R."/>
            <person name="Kale V."/>
            <person name="Holt S."/>
            <person name="Cochrane G."/>
            <person name="Meng A."/>
            <person name="Brown T."/>
            <person name="Cohen L."/>
        </authorList>
    </citation>
    <scope>NUCLEOTIDE SEQUENCE</scope>
    <source>
        <strain evidence="2">Isolate 1302-5</strain>
    </source>
</reference>
<accession>A0A7S4MX34</accession>
<sequence>MACPQKVQSRAATGGGTTNLKLRDASGDDATVDGPAADMDFATKTSCKTLVERVECNGGGVASGSGVSIENRGKKGPDAMGIAANTTSIRNRLRRGDINIKRLDRARPPATTVDVSGR</sequence>
<evidence type="ECO:0000256" key="1">
    <source>
        <dbReference type="SAM" id="MobiDB-lite"/>
    </source>
</evidence>
<protein>
    <submittedName>
        <fullName evidence="2">Uncharacterized protein</fullName>
    </submittedName>
</protein>
<evidence type="ECO:0000313" key="2">
    <source>
        <dbReference type="EMBL" id="CAE2250507.1"/>
    </source>
</evidence>
<feature type="region of interest" description="Disordered" evidence="1">
    <location>
        <begin position="61"/>
        <end position="82"/>
    </location>
</feature>
<dbReference type="AlphaFoldDB" id="A0A7S4MX34"/>
<proteinExistence type="predicted"/>
<name>A0A7S4MX34_9STRA</name>
<organism evidence="2">
    <name type="scientific">Odontella aurita</name>
    <dbReference type="NCBI Taxonomy" id="265563"/>
    <lineage>
        <taxon>Eukaryota</taxon>
        <taxon>Sar</taxon>
        <taxon>Stramenopiles</taxon>
        <taxon>Ochrophyta</taxon>
        <taxon>Bacillariophyta</taxon>
        <taxon>Mediophyceae</taxon>
        <taxon>Biddulphiophycidae</taxon>
        <taxon>Eupodiscales</taxon>
        <taxon>Odontellaceae</taxon>
        <taxon>Odontella</taxon>
    </lineage>
</organism>
<feature type="region of interest" description="Disordered" evidence="1">
    <location>
        <begin position="1"/>
        <end position="37"/>
    </location>
</feature>
<gene>
    <name evidence="2" type="ORF">OAUR00152_LOCUS21079</name>
</gene>
<feature type="compositionally biased region" description="Polar residues" evidence="1">
    <location>
        <begin position="1"/>
        <end position="11"/>
    </location>
</feature>
<dbReference type="EMBL" id="HBKQ01031031">
    <property type="protein sequence ID" value="CAE2250507.1"/>
    <property type="molecule type" value="Transcribed_RNA"/>
</dbReference>